<dbReference type="GO" id="GO:0005886">
    <property type="term" value="C:plasma membrane"/>
    <property type="evidence" value="ECO:0007669"/>
    <property type="project" value="UniProtKB-SubCell"/>
</dbReference>
<dbReference type="InterPro" id="IPR050671">
    <property type="entry name" value="CD300_family_receptors"/>
</dbReference>
<name>A0A5E4D959_MARMO</name>
<sequence length="630" mass="66942">MSRSRRAGAASSGPSLAADMGALCSGEGGLGCYGFKCWLAPPGTGEVEVGAGLCRATQEVCFPECPLVYGVGPSGLSSQLESQHRALGLHSSPQPPPSLQDRQLCKDTPPPTLAVDPRPANTKGKNQKPRESPESASPWAEDQWDRNGLSAAVDQGCSTSADDALLAPPSLRCPRKRLKRTSGKQLPQRKAEVGALETDPPQGAGAWVLWGLVPGGDICAGEMSPRGLMAWPPLALLLLWLPDCVPLSGPSKVTGTVGGSLTVQCHYGEKFKDNDKLWCKKSLVSCKDIVKTRGSETEVRSGRVSIRDHPANLSFTVTMERLTLEDAGSYECRVDTPWHEGFDPFFEVEVAVQPDLPPATSGTLTSVTTAKTLTTTSRAQGALSTSLATESATPDPRSQDLYHGQGPGPRKKLKRTSGKQLPQRKAEVGALETDPPQEAGACVLWGLVPGGDICAGEMSPRGLTAWPPLALLLLWLPDCVPLSGPSKVTGIVGGSLMVQCQYGEMFKDNDKLWCKKSVFYCYDIVKTRGSEGEVRSGRVSISDHPANLSFTVTMERLTLEDAGSYECQVDTPWYEGFDRFFKVEVAVLPGEPLPPAPGLPGPGHLGKNQKAAAGAWEGVQGGSSPQPAQP</sequence>
<evidence type="ECO:0000256" key="3">
    <source>
        <dbReference type="ARBA" id="ARBA00022729"/>
    </source>
</evidence>
<dbReference type="Gene3D" id="2.60.40.10">
    <property type="entry name" value="Immunoglobulins"/>
    <property type="match status" value="2"/>
</dbReference>
<dbReference type="InterPro" id="IPR013106">
    <property type="entry name" value="Ig_V-set"/>
</dbReference>
<evidence type="ECO:0000256" key="8">
    <source>
        <dbReference type="SAM" id="MobiDB-lite"/>
    </source>
</evidence>
<accession>A0A5E4D959</accession>
<reference evidence="10" key="1">
    <citation type="submission" date="2019-04" db="EMBL/GenBank/DDBJ databases">
        <authorList>
            <person name="Alioto T."/>
            <person name="Alioto T."/>
        </authorList>
    </citation>
    <scope>NUCLEOTIDE SEQUENCE [LARGE SCALE GENOMIC DNA]</scope>
</reference>
<evidence type="ECO:0000256" key="6">
    <source>
        <dbReference type="ARBA" id="ARBA00023157"/>
    </source>
</evidence>
<dbReference type="SMART" id="SM00409">
    <property type="entry name" value="IG"/>
    <property type="match status" value="2"/>
</dbReference>
<evidence type="ECO:0000313" key="10">
    <source>
        <dbReference type="EMBL" id="VTJ90280.1"/>
    </source>
</evidence>
<dbReference type="InterPro" id="IPR036179">
    <property type="entry name" value="Ig-like_dom_sf"/>
</dbReference>
<feature type="compositionally biased region" description="Polar residues" evidence="8">
    <location>
        <begin position="378"/>
        <end position="392"/>
    </location>
</feature>
<dbReference type="CDD" id="cd05716">
    <property type="entry name" value="IgV_pIgR_like"/>
    <property type="match status" value="2"/>
</dbReference>
<feature type="domain" description="Ig-like" evidence="9">
    <location>
        <begin position="477"/>
        <end position="569"/>
    </location>
</feature>
<evidence type="ECO:0000256" key="1">
    <source>
        <dbReference type="ARBA" id="ARBA00004251"/>
    </source>
</evidence>
<dbReference type="Pfam" id="PF07686">
    <property type="entry name" value="V-set"/>
    <property type="match status" value="2"/>
</dbReference>
<feature type="region of interest" description="Disordered" evidence="8">
    <location>
        <begin position="377"/>
        <end position="433"/>
    </location>
</feature>
<evidence type="ECO:0000256" key="2">
    <source>
        <dbReference type="ARBA" id="ARBA00022692"/>
    </source>
</evidence>
<gene>
    <name evidence="10" type="ORF">MONAX_5E022367</name>
</gene>
<protein>
    <recommendedName>
        <fullName evidence="9">Ig-like domain-containing protein</fullName>
    </recommendedName>
</protein>
<feature type="region of interest" description="Disordered" evidence="8">
    <location>
        <begin position="179"/>
        <end position="198"/>
    </location>
</feature>
<dbReference type="InterPro" id="IPR007110">
    <property type="entry name" value="Ig-like_dom"/>
</dbReference>
<comment type="subcellular location">
    <subcellularLocation>
        <location evidence="1">Cell membrane</location>
        <topology evidence="1">Single-pass type I membrane protein</topology>
    </subcellularLocation>
</comment>
<evidence type="ECO:0000313" key="11">
    <source>
        <dbReference type="Proteomes" id="UP000335636"/>
    </source>
</evidence>
<feature type="domain" description="Ig-like" evidence="9">
    <location>
        <begin position="242"/>
        <end position="334"/>
    </location>
</feature>
<dbReference type="Proteomes" id="UP000335636">
    <property type="component" value="Unassembled WGS sequence"/>
</dbReference>
<keyword evidence="11" id="KW-1185">Reference proteome</keyword>
<evidence type="ECO:0000256" key="7">
    <source>
        <dbReference type="ARBA" id="ARBA00023170"/>
    </source>
</evidence>
<dbReference type="PANTHER" id="PTHR11860">
    <property type="entry name" value="POLYMERIC-IMMUNOGLOBULIN RECEPTOR"/>
    <property type="match status" value="1"/>
</dbReference>
<dbReference type="GO" id="GO:0004888">
    <property type="term" value="F:transmembrane signaling receptor activity"/>
    <property type="evidence" value="ECO:0007669"/>
    <property type="project" value="TreeGrafter"/>
</dbReference>
<feature type="region of interest" description="Disordered" evidence="8">
    <location>
        <begin position="594"/>
        <end position="630"/>
    </location>
</feature>
<dbReference type="AlphaFoldDB" id="A0A5E4D959"/>
<keyword evidence="2" id="KW-0812">Transmembrane</keyword>
<dbReference type="PROSITE" id="PS50835">
    <property type="entry name" value="IG_LIKE"/>
    <property type="match status" value="2"/>
</dbReference>
<evidence type="ECO:0000256" key="4">
    <source>
        <dbReference type="ARBA" id="ARBA00022859"/>
    </source>
</evidence>
<dbReference type="InterPro" id="IPR003599">
    <property type="entry name" value="Ig_sub"/>
</dbReference>
<dbReference type="GO" id="GO:0002376">
    <property type="term" value="P:immune system process"/>
    <property type="evidence" value="ECO:0007669"/>
    <property type="project" value="UniProtKB-KW"/>
</dbReference>
<dbReference type="EMBL" id="CABDUW010004306">
    <property type="protein sequence ID" value="VTJ90280.1"/>
    <property type="molecule type" value="Genomic_DNA"/>
</dbReference>
<dbReference type="SUPFAM" id="SSF48726">
    <property type="entry name" value="Immunoglobulin"/>
    <property type="match status" value="2"/>
</dbReference>
<comment type="caution">
    <text evidence="10">The sequence shown here is derived from an EMBL/GenBank/DDBJ whole genome shotgun (WGS) entry which is preliminary data.</text>
</comment>
<keyword evidence="5" id="KW-0472">Membrane</keyword>
<keyword evidence="3" id="KW-0732">Signal</keyword>
<evidence type="ECO:0000256" key="5">
    <source>
        <dbReference type="ARBA" id="ARBA00023136"/>
    </source>
</evidence>
<evidence type="ECO:0000259" key="9">
    <source>
        <dbReference type="PROSITE" id="PS50835"/>
    </source>
</evidence>
<keyword evidence="4" id="KW-0391">Immunity</keyword>
<dbReference type="FunFam" id="2.60.40.10:FF:000370">
    <property type="entry name" value="CMRF35-like molecule 1"/>
    <property type="match status" value="2"/>
</dbReference>
<proteinExistence type="predicted"/>
<keyword evidence="7" id="KW-0675">Receptor</keyword>
<organism evidence="10 11">
    <name type="scientific">Marmota monax</name>
    <name type="common">Woodchuck</name>
    <dbReference type="NCBI Taxonomy" id="9995"/>
    <lineage>
        <taxon>Eukaryota</taxon>
        <taxon>Metazoa</taxon>
        <taxon>Chordata</taxon>
        <taxon>Craniata</taxon>
        <taxon>Vertebrata</taxon>
        <taxon>Euteleostomi</taxon>
        <taxon>Mammalia</taxon>
        <taxon>Eutheria</taxon>
        <taxon>Euarchontoglires</taxon>
        <taxon>Glires</taxon>
        <taxon>Rodentia</taxon>
        <taxon>Sciuromorpha</taxon>
        <taxon>Sciuridae</taxon>
        <taxon>Xerinae</taxon>
        <taxon>Marmotini</taxon>
        <taxon>Marmota</taxon>
    </lineage>
</organism>
<feature type="region of interest" description="Disordered" evidence="8">
    <location>
        <begin position="80"/>
        <end position="141"/>
    </location>
</feature>
<keyword evidence="6" id="KW-1015">Disulfide bond</keyword>
<dbReference type="PANTHER" id="PTHR11860:SF117">
    <property type="entry name" value="PROTEIN CD300H"/>
    <property type="match status" value="1"/>
</dbReference>
<dbReference type="InterPro" id="IPR013783">
    <property type="entry name" value="Ig-like_fold"/>
</dbReference>